<keyword evidence="10" id="KW-1185">Reference proteome</keyword>
<dbReference type="Gene3D" id="1.10.520.10">
    <property type="match status" value="1"/>
</dbReference>
<comment type="cofactor">
    <cofactor evidence="6">
        <name>heme b</name>
        <dbReference type="ChEBI" id="CHEBI:60344"/>
    </cofactor>
    <text evidence="6">Binds 1 heme b (iron(II)-protoporphyrin IX) group per subunit.</text>
</comment>
<evidence type="ECO:0000259" key="8">
    <source>
        <dbReference type="PROSITE" id="PS50873"/>
    </source>
</evidence>
<protein>
    <recommendedName>
        <fullName evidence="7">Peroxidase</fullName>
        <ecNumber evidence="7">1.11.1.-</ecNumber>
    </recommendedName>
</protein>
<keyword evidence="5" id="KW-0325">Glycoprotein</keyword>
<keyword evidence="6" id="KW-0408">Iron</keyword>
<evidence type="ECO:0000313" key="10">
    <source>
        <dbReference type="Proteomes" id="UP001174694"/>
    </source>
</evidence>
<keyword evidence="6 7" id="KW-0479">Metal-binding</keyword>
<dbReference type="AlphaFoldDB" id="A0AA38VTU0"/>
<keyword evidence="6 7" id="KW-0106">Calcium</keyword>
<feature type="domain" description="Plant heme peroxidase family profile" evidence="8">
    <location>
        <begin position="7"/>
        <end position="174"/>
    </location>
</feature>
<dbReference type="PANTHER" id="PTHR31356:SF66">
    <property type="entry name" value="CATALASE-PEROXIDASE"/>
    <property type="match status" value="1"/>
</dbReference>
<dbReference type="GO" id="GO:0020037">
    <property type="term" value="F:heme binding"/>
    <property type="evidence" value="ECO:0007669"/>
    <property type="project" value="UniProtKB-UniRule"/>
</dbReference>
<feature type="binding site" description="axial binding residue" evidence="6">
    <location>
        <position position="79"/>
    </location>
    <ligand>
        <name>heme b</name>
        <dbReference type="ChEBI" id="CHEBI:60344"/>
    </ligand>
    <ligandPart>
        <name>Fe</name>
        <dbReference type="ChEBI" id="CHEBI:18248"/>
    </ligandPart>
</feature>
<comment type="similarity">
    <text evidence="1 7">Belongs to the peroxidase family. Ligninase subfamily.</text>
</comment>
<feature type="binding site" evidence="6">
    <location>
        <position position="80"/>
    </location>
    <ligand>
        <name>Ca(2+)</name>
        <dbReference type="ChEBI" id="CHEBI:29108"/>
        <label>2</label>
    </ligand>
</feature>
<reference evidence="9" key="1">
    <citation type="submission" date="2022-07" db="EMBL/GenBank/DDBJ databases">
        <title>Fungi with potential for degradation of polypropylene.</title>
        <authorList>
            <person name="Gostincar C."/>
        </authorList>
    </citation>
    <scope>NUCLEOTIDE SEQUENCE</scope>
    <source>
        <strain evidence="9">EXF-13308</strain>
    </source>
</reference>
<dbReference type="SUPFAM" id="SSF48113">
    <property type="entry name" value="Heme-dependent peroxidases"/>
    <property type="match status" value="1"/>
</dbReference>
<dbReference type="EMBL" id="JANBVO010000015">
    <property type="protein sequence ID" value="KAJ9145124.1"/>
    <property type="molecule type" value="Genomic_DNA"/>
</dbReference>
<dbReference type="GO" id="GO:0042744">
    <property type="term" value="P:hydrogen peroxide catabolic process"/>
    <property type="evidence" value="ECO:0007669"/>
    <property type="project" value="TreeGrafter"/>
</dbReference>
<sequence length="174" mass="17712">MASSYNVSTADMIQFGAALGIVSCPGGPAISFKVGRSDSSTASPTGQMPSQNSNATVLISQFAAKGFDATELVALVGAHTTATTLAGDGLDSTTGDWDTEFYSETSDGTAPTSLNSDRFLSNSSETSSTWQSFAGSASAWSAAFVPAMEKMSLLGNDESTLVDCSSIISSLAST</sequence>
<keyword evidence="2 7" id="KW-0575">Peroxidase</keyword>
<dbReference type="PRINTS" id="PR00462">
    <property type="entry name" value="LIGNINASE"/>
</dbReference>
<dbReference type="GO" id="GO:0004601">
    <property type="term" value="F:peroxidase activity"/>
    <property type="evidence" value="ECO:0007669"/>
    <property type="project" value="UniProtKB-KW"/>
</dbReference>
<dbReference type="GO" id="GO:0046872">
    <property type="term" value="F:metal ion binding"/>
    <property type="evidence" value="ECO:0007669"/>
    <property type="project" value="UniProtKB-UniRule"/>
</dbReference>
<name>A0AA38VTU0_9PEZI</name>
<dbReference type="InterPro" id="IPR044831">
    <property type="entry name" value="Ccp1-like"/>
</dbReference>
<accession>A0AA38VTU0</accession>
<dbReference type="Proteomes" id="UP001174694">
    <property type="component" value="Unassembled WGS sequence"/>
</dbReference>
<feature type="binding site" evidence="6">
    <location>
        <position position="91"/>
    </location>
    <ligand>
        <name>Ca(2+)</name>
        <dbReference type="ChEBI" id="CHEBI:29108"/>
        <label>2</label>
    </ligand>
</feature>
<organism evidence="9 10">
    <name type="scientific">Pleurostoma richardsiae</name>
    <dbReference type="NCBI Taxonomy" id="41990"/>
    <lineage>
        <taxon>Eukaryota</taxon>
        <taxon>Fungi</taxon>
        <taxon>Dikarya</taxon>
        <taxon>Ascomycota</taxon>
        <taxon>Pezizomycotina</taxon>
        <taxon>Sordariomycetes</taxon>
        <taxon>Sordariomycetidae</taxon>
        <taxon>Calosphaeriales</taxon>
        <taxon>Pleurostomataceae</taxon>
        <taxon>Pleurostoma</taxon>
    </lineage>
</organism>
<evidence type="ECO:0000256" key="3">
    <source>
        <dbReference type="ARBA" id="ARBA00022617"/>
    </source>
</evidence>
<evidence type="ECO:0000256" key="7">
    <source>
        <dbReference type="RuleBase" id="RU363051"/>
    </source>
</evidence>
<evidence type="ECO:0000256" key="2">
    <source>
        <dbReference type="ARBA" id="ARBA00022559"/>
    </source>
</evidence>
<keyword evidence="3 6" id="KW-0349">Heme</keyword>
<evidence type="ECO:0000313" key="9">
    <source>
        <dbReference type="EMBL" id="KAJ9145124.1"/>
    </source>
</evidence>
<dbReference type="InterPro" id="IPR002016">
    <property type="entry name" value="Haem_peroxidase"/>
</dbReference>
<dbReference type="EC" id="1.11.1.-" evidence="7"/>
<keyword evidence="4 7" id="KW-0560">Oxidoreductase</keyword>
<evidence type="ECO:0000256" key="5">
    <source>
        <dbReference type="ARBA" id="ARBA00023180"/>
    </source>
</evidence>
<gene>
    <name evidence="9" type="ORF">NKR23_g5628</name>
</gene>
<dbReference type="GO" id="GO:0034599">
    <property type="term" value="P:cellular response to oxidative stress"/>
    <property type="evidence" value="ECO:0007669"/>
    <property type="project" value="InterPro"/>
</dbReference>
<dbReference type="PRINTS" id="PR00458">
    <property type="entry name" value="PEROXIDASE"/>
</dbReference>
<evidence type="ECO:0000256" key="4">
    <source>
        <dbReference type="ARBA" id="ARBA00023002"/>
    </source>
</evidence>
<comment type="cofactor">
    <cofactor evidence="6 7">
        <name>Ca(2+)</name>
        <dbReference type="ChEBI" id="CHEBI:29108"/>
    </cofactor>
    <text evidence="6 7">Binds 2 calcium ions per subunit.</text>
</comment>
<dbReference type="Pfam" id="PF00141">
    <property type="entry name" value="peroxidase"/>
    <property type="match status" value="1"/>
</dbReference>
<dbReference type="PANTHER" id="PTHR31356">
    <property type="entry name" value="THYLAKOID LUMENAL 29 KDA PROTEIN, CHLOROPLASTIC-RELATED"/>
    <property type="match status" value="1"/>
</dbReference>
<dbReference type="Gene3D" id="1.10.420.10">
    <property type="entry name" value="Peroxidase, domain 2"/>
    <property type="match status" value="1"/>
</dbReference>
<feature type="binding site" evidence="6">
    <location>
        <position position="98"/>
    </location>
    <ligand>
        <name>Ca(2+)</name>
        <dbReference type="ChEBI" id="CHEBI:29108"/>
        <label>2</label>
    </ligand>
</feature>
<dbReference type="PROSITE" id="PS50873">
    <property type="entry name" value="PEROXIDASE_4"/>
    <property type="match status" value="1"/>
</dbReference>
<dbReference type="InterPro" id="IPR010255">
    <property type="entry name" value="Haem_peroxidase_sf"/>
</dbReference>
<dbReference type="InterPro" id="IPR001621">
    <property type="entry name" value="Ligninase"/>
</dbReference>
<dbReference type="GO" id="GO:0000302">
    <property type="term" value="P:response to reactive oxygen species"/>
    <property type="evidence" value="ECO:0007669"/>
    <property type="project" value="TreeGrafter"/>
</dbReference>
<evidence type="ECO:0000256" key="6">
    <source>
        <dbReference type="PIRSR" id="PIRSR601621-2"/>
    </source>
</evidence>
<proteinExistence type="inferred from homology"/>
<comment type="caution">
    <text evidence="9">The sequence shown here is derived from an EMBL/GenBank/DDBJ whole genome shotgun (WGS) entry which is preliminary data.</text>
</comment>
<feature type="binding site" evidence="6">
    <location>
        <position position="93"/>
    </location>
    <ligand>
        <name>Ca(2+)</name>
        <dbReference type="ChEBI" id="CHEBI:29108"/>
        <label>2</label>
    </ligand>
</feature>
<evidence type="ECO:0000256" key="1">
    <source>
        <dbReference type="ARBA" id="ARBA00006089"/>
    </source>
</evidence>